<accession>A0A1D9FTH9</accession>
<name>A0A1D9FTH9_MOOP1</name>
<dbReference type="AlphaFoldDB" id="A0A1D9FTH9"/>
<reference evidence="2" key="1">
    <citation type="submission" date="2016-10" db="EMBL/GenBank/DDBJ databases">
        <title>Comparative genomics uncovers the prolific and rare metabolic potential of the cyanobacterial genus Moorea.</title>
        <authorList>
            <person name="Leao T."/>
            <person name="Castelao G."/>
            <person name="Korobeynikov A."/>
            <person name="Monroe E.A."/>
            <person name="Podell S."/>
            <person name="Glukhov E."/>
            <person name="Allen E."/>
            <person name="Gerwick W.H."/>
            <person name="Gerwick L."/>
        </authorList>
    </citation>
    <scope>NUCLEOTIDE SEQUENCE [LARGE SCALE GENOMIC DNA]</scope>
    <source>
        <strain evidence="2">JHB</strain>
    </source>
</reference>
<dbReference type="EMBL" id="CP017708">
    <property type="protein sequence ID" value="AOY78662.1"/>
    <property type="molecule type" value="Genomic_DNA"/>
</dbReference>
<gene>
    <name evidence="1" type="ORF">BJP36_00915</name>
</gene>
<dbReference type="Proteomes" id="UP000176944">
    <property type="component" value="Chromosome"/>
</dbReference>
<protein>
    <submittedName>
        <fullName evidence="1">DUF6464 family protein</fullName>
    </submittedName>
</protein>
<dbReference type="Pfam" id="PF20065">
    <property type="entry name" value="DUF6464"/>
    <property type="match status" value="1"/>
</dbReference>
<proteinExistence type="predicted"/>
<sequence>MEPDSLPTELILTHPRQTIGNVQLDWIPQPGNYLNFKGKTYTVLERRHRYCLKSGRYRLYKIALYVQSSGHPTEKSLLQGRWVIGDASCYFNAHSELIRCAVNPDGPCDSCRFYKPLKTGTN</sequence>
<organism evidence="1 2">
    <name type="scientific">Moorena producens (strain JHB)</name>
    <dbReference type="NCBI Taxonomy" id="1454205"/>
    <lineage>
        <taxon>Bacteria</taxon>
        <taxon>Bacillati</taxon>
        <taxon>Cyanobacteriota</taxon>
        <taxon>Cyanophyceae</taxon>
        <taxon>Coleofasciculales</taxon>
        <taxon>Coleofasciculaceae</taxon>
        <taxon>Moorena</taxon>
    </lineage>
</organism>
<evidence type="ECO:0000313" key="1">
    <source>
        <dbReference type="EMBL" id="AOY78662.1"/>
    </source>
</evidence>
<evidence type="ECO:0000313" key="2">
    <source>
        <dbReference type="Proteomes" id="UP000176944"/>
    </source>
</evidence>
<dbReference type="InterPro" id="IPR045589">
    <property type="entry name" value="DUF6464"/>
</dbReference>